<keyword evidence="4" id="KW-1185">Reference proteome</keyword>
<evidence type="ECO:0000313" key="4">
    <source>
        <dbReference type="Proteomes" id="UP000008680"/>
    </source>
</evidence>
<dbReference type="eggNOG" id="arCOG06670">
    <property type="taxonomic scope" value="Archaea"/>
</dbReference>
<dbReference type="PATRIC" id="fig|634498.28.peg.1882"/>
<sequence length="661" mass="76059">MKVVVCENCGAKYQLNDDDDINAFECSNCSGSLKELESFSDEEIPKQSDESSGSDSVLVYCINCGLKFQIEKDDNINDFECASCGGPLDYLSNKSEESQESQISQDSQGSDSYYETVSYVQSDDIIPIHADPNYSDSDDIIPIHAESDSQTPYYEELIESDEIYANQYEDDDQYYVSEYEKVLQSDADSYYEDEYDDQYYQTDLQEEGSGQISLDELYYTSEYPAYDGTDEIIPIHAEKRYMEDSQDSGFAYGPNGKYAEDYLEEEYIEEEYVDSVEEESPYVEVIDIPEDELPETPVVLTRQVLSEEDQRLFDRVQNQMVFDSPEEYEAFKAARYKYYVGLLDILKEEYLLSMENEFKSGRSVKNLIKKGGETVKQSNLYADDSDSLVSPETVELMKSNRKYEPKKSNADVIIIAGFFIVIVSLAYYFFVSQIMYVLIAFALGLVILAYGAYKKYVFNEYIARGRIIRERLLALPNDFYVFYAVQPPQSKDIINHVVVGPTGIFTILSQRYDSKDYKNKLKSDTETGDMLSESASIQDYRQKKNTLELQTDYDDNQSRFQFGNEEIHFTQNSQIKRKALELNEDLAIFLDKKGFNGIYIEPLIGFVNDDLAILNVILTNEDLFIDELFNKVIRGRKRLDELTVAKIARLLSYYSANCDVY</sequence>
<dbReference type="STRING" id="634498.mru_1882"/>
<feature type="transmembrane region" description="Helical" evidence="2">
    <location>
        <begin position="434"/>
        <end position="453"/>
    </location>
</feature>
<gene>
    <name evidence="3" type="ordered locus">mru_1882</name>
</gene>
<feature type="transmembrane region" description="Helical" evidence="2">
    <location>
        <begin position="408"/>
        <end position="428"/>
    </location>
</feature>
<accession>D3DZQ4</accession>
<feature type="region of interest" description="Disordered" evidence="1">
    <location>
        <begin position="93"/>
        <end position="112"/>
    </location>
</feature>
<keyword evidence="2" id="KW-0812">Transmembrane</keyword>
<dbReference type="HOGENOM" id="CLU_414836_0_0_2"/>
<dbReference type="EMBL" id="CP001719">
    <property type="protein sequence ID" value="ADC47732.1"/>
    <property type="molecule type" value="Genomic_DNA"/>
</dbReference>
<proteinExistence type="predicted"/>
<evidence type="ECO:0000313" key="3">
    <source>
        <dbReference type="EMBL" id="ADC47732.1"/>
    </source>
</evidence>
<dbReference type="AlphaFoldDB" id="D3DZQ4"/>
<evidence type="ECO:0008006" key="5">
    <source>
        <dbReference type="Google" id="ProtNLM"/>
    </source>
</evidence>
<organism evidence="3 4">
    <name type="scientific">Methanobrevibacter ruminantium (strain ATCC 35063 / DSM 1093 / JCM 13430 / OCM 146 / M1)</name>
    <name type="common">Methanobacterium ruminantium</name>
    <dbReference type="NCBI Taxonomy" id="634498"/>
    <lineage>
        <taxon>Archaea</taxon>
        <taxon>Methanobacteriati</taxon>
        <taxon>Methanobacteriota</taxon>
        <taxon>Methanomada group</taxon>
        <taxon>Methanobacteria</taxon>
        <taxon>Methanobacteriales</taxon>
        <taxon>Methanobacteriaceae</taxon>
        <taxon>Methanobrevibacter</taxon>
    </lineage>
</organism>
<keyword evidence="2" id="KW-0472">Membrane</keyword>
<evidence type="ECO:0000256" key="2">
    <source>
        <dbReference type="SAM" id="Phobius"/>
    </source>
</evidence>
<dbReference type="RefSeq" id="WP_012956680.1">
    <property type="nucleotide sequence ID" value="NC_013790.1"/>
</dbReference>
<dbReference type="OrthoDB" id="70331at2157"/>
<protein>
    <recommendedName>
        <fullName evidence="5">NERD domain-containing protein</fullName>
    </recommendedName>
</protein>
<keyword evidence="2" id="KW-1133">Transmembrane helix</keyword>
<name>D3DZQ4_METRM</name>
<reference evidence="3 4" key="1">
    <citation type="journal article" date="2010" name="PLoS ONE">
        <title>The genome sequence of the rumen methanogen Methanobrevibacter ruminantium reveals new possibilities for controlling ruminant methane emissions.</title>
        <authorList>
            <person name="Leahy S.C."/>
            <person name="Kelly W.J."/>
            <person name="Altermann E."/>
            <person name="Ronimus R.S."/>
            <person name="Yeoman C.J."/>
            <person name="Pacheco D.M."/>
            <person name="Li D."/>
            <person name="Kong Z."/>
            <person name="McTavish S."/>
            <person name="Sang C."/>
            <person name="Lambie S.C."/>
            <person name="Janssen P.H."/>
            <person name="Dey D."/>
            <person name="Attwood G.T."/>
        </authorList>
    </citation>
    <scope>NUCLEOTIDE SEQUENCE [LARGE SCALE GENOMIC DNA]</scope>
    <source>
        <strain evidence="4">ATCC 35063 / DSM 1093 / JCM 13430 / OCM 146 / M1</strain>
    </source>
</reference>
<feature type="compositionally biased region" description="Low complexity" evidence="1">
    <location>
        <begin position="100"/>
        <end position="112"/>
    </location>
</feature>
<dbReference type="KEGG" id="mru:mru_1882"/>
<evidence type="ECO:0000256" key="1">
    <source>
        <dbReference type="SAM" id="MobiDB-lite"/>
    </source>
</evidence>
<dbReference type="GeneID" id="8771552"/>
<dbReference type="Proteomes" id="UP000008680">
    <property type="component" value="Chromosome"/>
</dbReference>